<dbReference type="InterPro" id="IPR044666">
    <property type="entry name" value="Cyclophilin_A-like"/>
</dbReference>
<proteinExistence type="inferred from homology"/>
<dbReference type="PIRSF" id="PIRSF001467">
    <property type="entry name" value="Peptidylpro_ismrse"/>
    <property type="match status" value="1"/>
</dbReference>
<keyword evidence="3" id="KW-0697">Rotamase</keyword>
<dbReference type="Proteomes" id="UP000613840">
    <property type="component" value="Unassembled WGS sequence"/>
</dbReference>
<dbReference type="InterPro" id="IPR002130">
    <property type="entry name" value="Cyclophilin-type_PPIase_dom"/>
</dbReference>
<comment type="function">
    <text evidence="1 3">PPIases accelerate the folding of proteins. It catalyzes the cis-trans isomerization of proline imidic peptide bonds in oligopeptides.</text>
</comment>
<dbReference type="Pfam" id="PF00160">
    <property type="entry name" value="Pro_isomerase"/>
    <property type="match status" value="1"/>
</dbReference>
<reference evidence="5" key="1">
    <citation type="journal article" date="2014" name="Int. J. Syst. Evol. Microbiol.">
        <title>Complete genome sequence of Corynebacterium casei LMG S-19264T (=DSM 44701T), isolated from a smear-ripened cheese.</title>
        <authorList>
            <consortium name="US DOE Joint Genome Institute (JGI-PGF)"/>
            <person name="Walter F."/>
            <person name="Albersmeier A."/>
            <person name="Kalinowski J."/>
            <person name="Ruckert C."/>
        </authorList>
    </citation>
    <scope>NUCLEOTIDE SEQUENCE</scope>
    <source>
        <strain evidence="5">CGMCC 4.7306</strain>
    </source>
</reference>
<reference evidence="5" key="2">
    <citation type="submission" date="2020-09" db="EMBL/GenBank/DDBJ databases">
        <authorList>
            <person name="Sun Q."/>
            <person name="Zhou Y."/>
        </authorList>
    </citation>
    <scope>NUCLEOTIDE SEQUENCE</scope>
    <source>
        <strain evidence="5">CGMCC 4.7306</strain>
    </source>
</reference>
<dbReference type="SUPFAM" id="SSF50891">
    <property type="entry name" value="Cyclophilin-like"/>
    <property type="match status" value="1"/>
</dbReference>
<comment type="caution">
    <text evidence="5">The sequence shown here is derived from an EMBL/GenBank/DDBJ whole genome shotgun (WGS) entry which is preliminary data.</text>
</comment>
<dbReference type="PROSITE" id="PS50072">
    <property type="entry name" value="CSA_PPIASE_2"/>
    <property type="match status" value="1"/>
</dbReference>
<keyword evidence="6" id="KW-1185">Reference proteome</keyword>
<evidence type="ECO:0000256" key="1">
    <source>
        <dbReference type="ARBA" id="ARBA00002388"/>
    </source>
</evidence>
<dbReference type="InterPro" id="IPR029000">
    <property type="entry name" value="Cyclophilin-like_dom_sf"/>
</dbReference>
<accession>A0A917S3M9</accession>
<dbReference type="EC" id="5.2.1.8" evidence="3"/>
<dbReference type="AlphaFoldDB" id="A0A917S3M9"/>
<protein>
    <recommendedName>
        <fullName evidence="3">Peptidyl-prolyl cis-trans isomerase</fullName>
        <shortName evidence="3">PPIase</shortName>
        <ecNumber evidence="3">5.2.1.8</ecNumber>
    </recommendedName>
</protein>
<keyword evidence="3" id="KW-0413">Isomerase</keyword>
<sequence length="162" mass="16837">MSGTATAVITMSTGKITITLDRTDAPCTVNSFISLAEQKFYDNTECPRMTVVASLSMLQCGDPTGTQTGGPGYTFPDELSGDETYPAGTVAMANSGPNTNGSQFFLVFKDSDLQPSYTVFGKMDQAGIDVLTKIAAGGVDNRNAEGDGKPKTAAKIVSVTVG</sequence>
<evidence type="ECO:0000256" key="3">
    <source>
        <dbReference type="RuleBase" id="RU363019"/>
    </source>
</evidence>
<evidence type="ECO:0000259" key="4">
    <source>
        <dbReference type="PROSITE" id="PS50072"/>
    </source>
</evidence>
<dbReference type="GO" id="GO:0003755">
    <property type="term" value="F:peptidyl-prolyl cis-trans isomerase activity"/>
    <property type="evidence" value="ECO:0007669"/>
    <property type="project" value="UniProtKB-UniRule"/>
</dbReference>
<comment type="catalytic activity">
    <reaction evidence="3">
        <text>[protein]-peptidylproline (omega=180) = [protein]-peptidylproline (omega=0)</text>
        <dbReference type="Rhea" id="RHEA:16237"/>
        <dbReference type="Rhea" id="RHEA-COMP:10747"/>
        <dbReference type="Rhea" id="RHEA-COMP:10748"/>
        <dbReference type="ChEBI" id="CHEBI:83833"/>
        <dbReference type="ChEBI" id="CHEBI:83834"/>
        <dbReference type="EC" id="5.2.1.8"/>
    </reaction>
</comment>
<evidence type="ECO:0000256" key="2">
    <source>
        <dbReference type="ARBA" id="ARBA00007365"/>
    </source>
</evidence>
<dbReference type="PANTHER" id="PTHR45625">
    <property type="entry name" value="PEPTIDYL-PROLYL CIS-TRANS ISOMERASE-RELATED"/>
    <property type="match status" value="1"/>
</dbReference>
<dbReference type="Gene3D" id="2.40.100.10">
    <property type="entry name" value="Cyclophilin-like"/>
    <property type="match status" value="1"/>
</dbReference>
<name>A0A917S3M9_9ACTN</name>
<dbReference type="EMBL" id="BMMZ01000002">
    <property type="protein sequence ID" value="GGL55326.1"/>
    <property type="molecule type" value="Genomic_DNA"/>
</dbReference>
<dbReference type="InterPro" id="IPR024936">
    <property type="entry name" value="Cyclophilin-type_PPIase"/>
</dbReference>
<comment type="similarity">
    <text evidence="2 3">Belongs to the cyclophilin-type PPIase family.</text>
</comment>
<feature type="domain" description="PPIase cyclophilin-type" evidence="4">
    <location>
        <begin position="14"/>
        <end position="161"/>
    </location>
</feature>
<gene>
    <name evidence="5" type="ORF">GCM10011575_12180</name>
</gene>
<evidence type="ECO:0000313" key="5">
    <source>
        <dbReference type="EMBL" id="GGL55326.1"/>
    </source>
</evidence>
<dbReference type="PRINTS" id="PR00153">
    <property type="entry name" value="CSAPPISMRASE"/>
</dbReference>
<dbReference type="PANTHER" id="PTHR45625:SF3">
    <property type="entry name" value="PEPTIDYL-PROLYL CIS-TRANS ISOMERASE B-RELATED"/>
    <property type="match status" value="1"/>
</dbReference>
<organism evidence="5 6">
    <name type="scientific">Microlunatus endophyticus</name>
    <dbReference type="NCBI Taxonomy" id="1716077"/>
    <lineage>
        <taxon>Bacteria</taxon>
        <taxon>Bacillati</taxon>
        <taxon>Actinomycetota</taxon>
        <taxon>Actinomycetes</taxon>
        <taxon>Propionibacteriales</taxon>
        <taxon>Propionibacteriaceae</taxon>
        <taxon>Microlunatus</taxon>
    </lineage>
</organism>
<dbReference type="CDD" id="cd00317">
    <property type="entry name" value="cyclophilin"/>
    <property type="match status" value="1"/>
</dbReference>
<evidence type="ECO:0000313" key="6">
    <source>
        <dbReference type="Proteomes" id="UP000613840"/>
    </source>
</evidence>